<reference evidence="1 2" key="1">
    <citation type="submission" date="2011-10" db="EMBL/GenBank/DDBJ databases">
        <title>Genome sequence of Gluconobacter morbifer G707, isolated from Drosophila gut.</title>
        <authorList>
            <person name="Lee W.-J."/>
            <person name="Kim E.-K."/>
        </authorList>
    </citation>
    <scope>NUCLEOTIDE SEQUENCE [LARGE SCALE GENOMIC DNA]</scope>
    <source>
        <strain evidence="1 2">G707</strain>
    </source>
</reference>
<keyword evidence="2" id="KW-1185">Reference proteome</keyword>
<dbReference type="PATRIC" id="fig|1088869.3.peg.2627"/>
<dbReference type="RefSeq" id="WP_008852776.1">
    <property type="nucleotide sequence ID" value="NZ_AGQV01000013.1"/>
</dbReference>
<protein>
    <submittedName>
        <fullName evidence="1">Uncharacterized protein</fullName>
    </submittedName>
</protein>
<accession>G6XMB7</accession>
<name>G6XMB7_9PROT</name>
<dbReference type="Proteomes" id="UP000004949">
    <property type="component" value="Unassembled WGS sequence"/>
</dbReference>
<dbReference type="STRING" id="1088869.GMO_26350"/>
<comment type="caution">
    <text evidence="1">The sequence shown here is derived from an EMBL/GenBank/DDBJ whole genome shotgun (WGS) entry which is preliminary data.</text>
</comment>
<proteinExistence type="predicted"/>
<evidence type="ECO:0000313" key="1">
    <source>
        <dbReference type="EMBL" id="EHH67015.1"/>
    </source>
</evidence>
<organism evidence="1 2">
    <name type="scientific">Gluconobacter morbifer G707</name>
    <dbReference type="NCBI Taxonomy" id="1088869"/>
    <lineage>
        <taxon>Bacteria</taxon>
        <taxon>Pseudomonadati</taxon>
        <taxon>Pseudomonadota</taxon>
        <taxon>Alphaproteobacteria</taxon>
        <taxon>Acetobacterales</taxon>
        <taxon>Acetobacteraceae</taxon>
        <taxon>Gluconobacter</taxon>
    </lineage>
</organism>
<dbReference type="EMBL" id="AGQV01000013">
    <property type="protein sequence ID" value="EHH67015.1"/>
    <property type="molecule type" value="Genomic_DNA"/>
</dbReference>
<gene>
    <name evidence="1" type="ORF">GMO_26350</name>
</gene>
<evidence type="ECO:0000313" key="2">
    <source>
        <dbReference type="Proteomes" id="UP000004949"/>
    </source>
</evidence>
<dbReference type="AlphaFoldDB" id="G6XMB7"/>
<sequence>MAKGKYDRIAAHGLSVRLSLPGVPGLEPRQFLRVAAGREERVLGVDQVISRFSLEKGFVQEVVLRDRGGSVT</sequence>